<feature type="disulfide bond" evidence="4">
    <location>
        <begin position="318"/>
        <end position="327"/>
    </location>
</feature>
<dbReference type="InterPro" id="IPR018097">
    <property type="entry name" value="EGF_Ca-bd_CS"/>
</dbReference>
<dbReference type="AlphaFoldDB" id="A0A9J7LWV1"/>
<dbReference type="GO" id="GO:0005509">
    <property type="term" value="F:calcium ion binding"/>
    <property type="evidence" value="ECO:0007669"/>
    <property type="project" value="InterPro"/>
</dbReference>
<dbReference type="CDD" id="cd00054">
    <property type="entry name" value="EGF_CA"/>
    <property type="match status" value="1"/>
</dbReference>
<protein>
    <submittedName>
        <fullName evidence="9">Protocadherin Fat 4-like</fullName>
    </submittedName>
</protein>
<dbReference type="Pfam" id="PF00008">
    <property type="entry name" value="EGF"/>
    <property type="match status" value="1"/>
</dbReference>
<accession>A0A9J7LWV1</accession>
<evidence type="ECO:0000259" key="6">
    <source>
        <dbReference type="PROSITE" id="PS50024"/>
    </source>
</evidence>
<evidence type="ECO:0000313" key="9">
    <source>
        <dbReference type="RefSeq" id="XP_035689730.1"/>
    </source>
</evidence>
<evidence type="ECO:0000313" key="8">
    <source>
        <dbReference type="Proteomes" id="UP000001554"/>
    </source>
</evidence>
<dbReference type="PROSITE" id="PS00022">
    <property type="entry name" value="EGF_1"/>
    <property type="match status" value="1"/>
</dbReference>
<evidence type="ECO:0000256" key="3">
    <source>
        <dbReference type="ARBA" id="ARBA00023157"/>
    </source>
</evidence>
<name>A0A9J7LWV1_BRAFL</name>
<organism evidence="8 9">
    <name type="scientific">Branchiostoma floridae</name>
    <name type="common">Florida lancelet</name>
    <name type="synonym">Amphioxus</name>
    <dbReference type="NCBI Taxonomy" id="7739"/>
    <lineage>
        <taxon>Eukaryota</taxon>
        <taxon>Metazoa</taxon>
        <taxon>Chordata</taxon>
        <taxon>Cephalochordata</taxon>
        <taxon>Leptocardii</taxon>
        <taxon>Amphioxiformes</taxon>
        <taxon>Branchiostomatidae</taxon>
        <taxon>Branchiostoma</taxon>
    </lineage>
</organism>
<dbReference type="GeneID" id="118425022"/>
<reference evidence="8" key="1">
    <citation type="journal article" date="2020" name="Nat. Ecol. Evol.">
        <title>Deeply conserved synteny resolves early events in vertebrate evolution.</title>
        <authorList>
            <person name="Simakov O."/>
            <person name="Marletaz F."/>
            <person name="Yue J.X."/>
            <person name="O'Connell B."/>
            <person name="Jenkins J."/>
            <person name="Brandt A."/>
            <person name="Calef R."/>
            <person name="Tung C.H."/>
            <person name="Huang T.K."/>
            <person name="Schmutz J."/>
            <person name="Satoh N."/>
            <person name="Yu J.K."/>
            <person name="Putnam N.H."/>
            <person name="Green R.E."/>
            <person name="Rokhsar D.S."/>
        </authorList>
    </citation>
    <scope>NUCLEOTIDE SEQUENCE [LARGE SCALE GENOMIC DNA]</scope>
    <source>
        <strain evidence="8">S238N-H82</strain>
    </source>
</reference>
<dbReference type="SUPFAM" id="SSF82671">
    <property type="entry name" value="SEA domain"/>
    <property type="match status" value="1"/>
</dbReference>
<dbReference type="InterPro" id="IPR050751">
    <property type="entry name" value="ECM_structural_protein"/>
</dbReference>
<proteinExistence type="predicted"/>
<dbReference type="FunFam" id="2.10.25.10:FF:000699">
    <property type="entry name" value="Uncharacterized protein, isoform C"/>
    <property type="match status" value="1"/>
</dbReference>
<reference evidence="9" key="2">
    <citation type="submission" date="2025-08" db="UniProtKB">
        <authorList>
            <consortium name="RefSeq"/>
        </authorList>
    </citation>
    <scope>IDENTIFICATION</scope>
    <source>
        <strain evidence="9">S238N-H82</strain>
        <tissue evidence="9">Testes</tissue>
    </source>
</reference>
<dbReference type="OrthoDB" id="6162427at2759"/>
<dbReference type="PROSITE" id="PS50024">
    <property type="entry name" value="SEA"/>
    <property type="match status" value="1"/>
</dbReference>
<dbReference type="SMART" id="SM00179">
    <property type="entry name" value="EGF_CA"/>
    <property type="match status" value="2"/>
</dbReference>
<dbReference type="PANTHER" id="PTHR24034">
    <property type="entry name" value="EGF-LIKE DOMAIN-CONTAINING PROTEIN"/>
    <property type="match status" value="1"/>
</dbReference>
<dbReference type="PROSITE" id="PS00010">
    <property type="entry name" value="ASX_HYDROXYL"/>
    <property type="match status" value="1"/>
</dbReference>
<feature type="domain" description="EGF-like" evidence="7">
    <location>
        <begin position="44"/>
        <end position="84"/>
    </location>
</feature>
<dbReference type="PROSITE" id="PS50026">
    <property type="entry name" value="EGF_3"/>
    <property type="match status" value="3"/>
</dbReference>
<dbReference type="InterPro" id="IPR001881">
    <property type="entry name" value="EGF-like_Ca-bd_dom"/>
</dbReference>
<evidence type="ECO:0000256" key="1">
    <source>
        <dbReference type="ARBA" id="ARBA00022536"/>
    </source>
</evidence>
<dbReference type="Pfam" id="PF07645">
    <property type="entry name" value="EGF_CA"/>
    <property type="match status" value="2"/>
</dbReference>
<keyword evidence="5" id="KW-1133">Transmembrane helix</keyword>
<evidence type="ECO:0000256" key="4">
    <source>
        <dbReference type="PROSITE-ProRule" id="PRU00076"/>
    </source>
</evidence>
<dbReference type="Gene3D" id="3.30.70.960">
    <property type="entry name" value="SEA domain"/>
    <property type="match status" value="1"/>
</dbReference>
<dbReference type="PANTHER" id="PTHR24034:SF205">
    <property type="entry name" value="NIDOGEN"/>
    <property type="match status" value="1"/>
</dbReference>
<dbReference type="InterPro" id="IPR000742">
    <property type="entry name" value="EGF"/>
</dbReference>
<dbReference type="RefSeq" id="XP_035689730.1">
    <property type="nucleotide sequence ID" value="XM_035833837.1"/>
</dbReference>
<feature type="domain" description="EGF-like" evidence="7">
    <location>
        <begin position="141"/>
        <end position="178"/>
    </location>
</feature>
<feature type="domain" description="EGF-like" evidence="7">
    <location>
        <begin position="291"/>
        <end position="328"/>
    </location>
</feature>
<dbReference type="Gene3D" id="2.10.25.10">
    <property type="entry name" value="Laminin"/>
    <property type="match status" value="4"/>
</dbReference>
<dbReference type="GO" id="GO:0071944">
    <property type="term" value="C:cell periphery"/>
    <property type="evidence" value="ECO:0007669"/>
    <property type="project" value="UniProtKB-ARBA"/>
</dbReference>
<dbReference type="InterPro" id="IPR000152">
    <property type="entry name" value="EGF-type_Asp/Asn_hydroxyl_site"/>
</dbReference>
<keyword evidence="3 4" id="KW-1015">Disulfide bond</keyword>
<keyword evidence="5" id="KW-0812">Transmembrane</keyword>
<dbReference type="SUPFAM" id="SSF57184">
    <property type="entry name" value="Growth factor receptor domain"/>
    <property type="match status" value="1"/>
</dbReference>
<dbReference type="SMART" id="SM00181">
    <property type="entry name" value="EGF"/>
    <property type="match status" value="4"/>
</dbReference>
<dbReference type="PROSITE" id="PS01186">
    <property type="entry name" value="EGF_2"/>
    <property type="match status" value="3"/>
</dbReference>
<dbReference type="InterPro" id="IPR009030">
    <property type="entry name" value="Growth_fac_rcpt_cys_sf"/>
</dbReference>
<dbReference type="KEGG" id="bfo:118425022"/>
<keyword evidence="8" id="KW-1185">Reference proteome</keyword>
<dbReference type="Pfam" id="PF01390">
    <property type="entry name" value="SEA"/>
    <property type="match status" value="1"/>
</dbReference>
<feature type="domain" description="SEA" evidence="6">
    <location>
        <begin position="180"/>
        <end position="298"/>
    </location>
</feature>
<evidence type="ECO:0000259" key="7">
    <source>
        <dbReference type="PROSITE" id="PS50026"/>
    </source>
</evidence>
<feature type="transmembrane region" description="Helical" evidence="5">
    <location>
        <begin position="335"/>
        <end position="360"/>
    </location>
</feature>
<gene>
    <name evidence="9" type="primary">LOC118425022</name>
</gene>
<dbReference type="InterPro" id="IPR000082">
    <property type="entry name" value="SEA_dom"/>
</dbReference>
<keyword evidence="2" id="KW-0677">Repeat</keyword>
<sequence>MNIDECVQSDTVACQVGCSNTLGGYLCTCGTGFFLTSDQVSCQDLDECARNTDNCQQRCTNTVGSFVCACNPGYVLLSDRRTCQLQPTMSTVTVSSAVTTSLSTDRASTITTSATQPGVTSVFISPAVSRSTGVPPVVLPDEPECGTDCHVQARFLTIGNREQCVCNPGWKGNGTYCELAANGFNLRLRMKNISFVDELNNCSSQEFQDLWPIVFRRLDSYYRFHQNSRISDNYLYCNLQLFLNGSVIAYHTATFKEDSLLTRDDVAAALSQAISADTANTLGFDPASPGVQELCYRSYCMNGGSCVESGSGDRTCKCPVGFAGIRCERRDDTGLLTRIFGVLGAFLLLLLMVCLCRYWFLVQKRSSKTRYYVPRDSVLGVDSDTSSTTDDMVQRVGPTIFVGRYLPRRGFTNELRRSPSATNPDAHDERLYNEIFGKNDTFKIQRPKWSYLPISGPASTMGSLM</sequence>
<evidence type="ECO:0000256" key="5">
    <source>
        <dbReference type="SAM" id="Phobius"/>
    </source>
</evidence>
<keyword evidence="5" id="KW-0472">Membrane</keyword>
<dbReference type="PROSITE" id="PS01187">
    <property type="entry name" value="EGF_CA"/>
    <property type="match status" value="1"/>
</dbReference>
<comment type="caution">
    <text evidence="4">Lacks conserved residue(s) required for the propagation of feature annotation.</text>
</comment>
<dbReference type="Proteomes" id="UP000001554">
    <property type="component" value="Chromosome 10"/>
</dbReference>
<dbReference type="SUPFAM" id="SSF57196">
    <property type="entry name" value="EGF/Laminin"/>
    <property type="match status" value="1"/>
</dbReference>
<keyword evidence="1 4" id="KW-0245">EGF-like domain</keyword>
<dbReference type="InterPro" id="IPR036364">
    <property type="entry name" value="SEA_dom_sf"/>
</dbReference>
<evidence type="ECO:0000256" key="2">
    <source>
        <dbReference type="ARBA" id="ARBA00022737"/>
    </source>
</evidence>
<dbReference type="FunFam" id="2.10.25.10:FF:000010">
    <property type="entry name" value="Pro-epidermal growth factor"/>
    <property type="match status" value="1"/>
</dbReference>
<dbReference type="InterPro" id="IPR049883">
    <property type="entry name" value="NOTCH1_EGF-like"/>
</dbReference>